<dbReference type="STRING" id="83655.APT61_08140"/>
<protein>
    <submittedName>
        <fullName evidence="1">Flagellar protein fliS</fullName>
    </submittedName>
</protein>
<evidence type="ECO:0000313" key="2">
    <source>
        <dbReference type="Proteomes" id="UP000310719"/>
    </source>
</evidence>
<proteinExistence type="predicted"/>
<keyword evidence="1" id="KW-0969">Cilium</keyword>
<sequence>MVLSARWSGARLFLQDGNIPAKGQALSKAINIIENGLKLGLDEEEWR</sequence>
<dbReference type="Proteomes" id="UP000310719">
    <property type="component" value="Chromosome"/>
</dbReference>
<organism evidence="1 2">
    <name type="scientific">Leclercia adecarboxylata</name>
    <dbReference type="NCBI Taxonomy" id="83655"/>
    <lineage>
        <taxon>Bacteria</taxon>
        <taxon>Pseudomonadati</taxon>
        <taxon>Pseudomonadota</taxon>
        <taxon>Gammaproteobacteria</taxon>
        <taxon>Enterobacterales</taxon>
        <taxon>Enterobacteriaceae</taxon>
        <taxon>Leclercia</taxon>
    </lineage>
</organism>
<keyword evidence="1" id="KW-0966">Cell projection</keyword>
<dbReference type="GO" id="GO:0044780">
    <property type="term" value="P:bacterial-type flagellum assembly"/>
    <property type="evidence" value="ECO:0007669"/>
    <property type="project" value="InterPro"/>
</dbReference>
<accession>A0A4U9I4P0</accession>
<dbReference type="EMBL" id="LR590464">
    <property type="protein sequence ID" value="VTP70189.1"/>
    <property type="molecule type" value="Genomic_DNA"/>
</dbReference>
<keyword evidence="1" id="KW-0282">Flagellum</keyword>
<evidence type="ECO:0000313" key="1">
    <source>
        <dbReference type="EMBL" id="VTP70189.1"/>
    </source>
</evidence>
<dbReference type="AlphaFoldDB" id="A0A4U9I4P0"/>
<name>A0A4U9I4P0_9ENTR</name>
<dbReference type="SUPFAM" id="SSF101116">
    <property type="entry name" value="Flagellar export chaperone FliS"/>
    <property type="match status" value="1"/>
</dbReference>
<reference evidence="1 2" key="1">
    <citation type="submission" date="2019-05" db="EMBL/GenBank/DDBJ databases">
        <authorList>
            <consortium name="Pathogen Informatics"/>
        </authorList>
    </citation>
    <scope>NUCLEOTIDE SEQUENCE [LARGE SCALE GENOMIC DNA]</scope>
    <source>
        <strain evidence="1 2">NCTC13032</strain>
    </source>
</reference>
<dbReference type="InterPro" id="IPR036584">
    <property type="entry name" value="FliS_sf"/>
</dbReference>
<gene>
    <name evidence="1" type="primary">fliS_1</name>
    <name evidence="1" type="ORF">NCTC13032_04677</name>
</gene>